<organism evidence="3 4">
    <name type="scientific">Natribacillus halophilus</name>
    <dbReference type="NCBI Taxonomy" id="549003"/>
    <lineage>
        <taxon>Bacteria</taxon>
        <taxon>Bacillati</taxon>
        <taxon>Bacillota</taxon>
        <taxon>Bacilli</taxon>
        <taxon>Bacillales</taxon>
        <taxon>Bacillaceae</taxon>
        <taxon>Natribacillus</taxon>
    </lineage>
</organism>
<dbReference type="EMBL" id="FNEN01000011">
    <property type="protein sequence ID" value="SDJ01994.1"/>
    <property type="molecule type" value="Genomic_DNA"/>
</dbReference>
<sequence>MEATQPQDTHKPKKSQVWLIVALTILTVGMYSPYWFLTRRKALNQFDEFRFIPMGLPFLVLISFGALTVVLLLSFWVYILTPYVLIYNAFESWISWFGFISLIYLSLVTRYIFKKNVAGKDPNIVLTILFMHVYLQYYINSAFHKRGETDAKAL</sequence>
<reference evidence="3 4" key="1">
    <citation type="submission" date="2016-10" db="EMBL/GenBank/DDBJ databases">
        <authorList>
            <person name="de Groot N.N."/>
        </authorList>
    </citation>
    <scope>NUCLEOTIDE SEQUENCE [LARGE SCALE GENOMIC DNA]</scope>
    <source>
        <strain evidence="3 4">DSM 21771</strain>
    </source>
</reference>
<keyword evidence="1" id="KW-0812">Transmembrane</keyword>
<dbReference type="RefSeq" id="WP_090399091.1">
    <property type="nucleotide sequence ID" value="NZ_FNEN01000011.1"/>
</dbReference>
<feature type="transmembrane region" description="Helical" evidence="1">
    <location>
        <begin position="93"/>
        <end position="113"/>
    </location>
</feature>
<keyword evidence="4" id="KW-1185">Reference proteome</keyword>
<dbReference type="InterPro" id="IPR025328">
    <property type="entry name" value="DUF4234"/>
</dbReference>
<feature type="transmembrane region" description="Helical" evidence="1">
    <location>
        <begin position="58"/>
        <end position="81"/>
    </location>
</feature>
<dbReference type="AlphaFoldDB" id="A0A1G8QB16"/>
<dbReference type="OrthoDB" id="2735221at2"/>
<name>A0A1G8QB16_9BACI</name>
<protein>
    <recommendedName>
        <fullName evidence="2">DUF4234 domain-containing protein</fullName>
    </recommendedName>
</protein>
<feature type="transmembrane region" description="Helical" evidence="1">
    <location>
        <begin position="122"/>
        <end position="139"/>
    </location>
</feature>
<evidence type="ECO:0000259" key="2">
    <source>
        <dbReference type="Pfam" id="PF14018"/>
    </source>
</evidence>
<proteinExistence type="predicted"/>
<dbReference type="Proteomes" id="UP000198853">
    <property type="component" value="Unassembled WGS sequence"/>
</dbReference>
<dbReference type="Pfam" id="PF14018">
    <property type="entry name" value="DUF4234"/>
    <property type="match status" value="1"/>
</dbReference>
<gene>
    <name evidence="3" type="ORF">SAMN04488123_11157</name>
</gene>
<feature type="transmembrane region" description="Helical" evidence="1">
    <location>
        <begin position="17"/>
        <end position="37"/>
    </location>
</feature>
<accession>A0A1G8QB16</accession>
<feature type="domain" description="DUF4234" evidence="2">
    <location>
        <begin position="16"/>
        <end position="78"/>
    </location>
</feature>
<keyword evidence="1" id="KW-1133">Transmembrane helix</keyword>
<evidence type="ECO:0000256" key="1">
    <source>
        <dbReference type="SAM" id="Phobius"/>
    </source>
</evidence>
<evidence type="ECO:0000313" key="3">
    <source>
        <dbReference type="EMBL" id="SDJ01994.1"/>
    </source>
</evidence>
<evidence type="ECO:0000313" key="4">
    <source>
        <dbReference type="Proteomes" id="UP000198853"/>
    </source>
</evidence>
<keyword evidence="1" id="KW-0472">Membrane</keyword>